<dbReference type="SUPFAM" id="SSF51161">
    <property type="entry name" value="Trimeric LpxA-like enzymes"/>
    <property type="match status" value="1"/>
</dbReference>
<evidence type="ECO:0000313" key="8">
    <source>
        <dbReference type="Proteomes" id="UP000003922"/>
    </source>
</evidence>
<accession>Q4BXE7</accession>
<evidence type="ECO:0000256" key="5">
    <source>
        <dbReference type="RuleBase" id="RU367021"/>
    </source>
</evidence>
<evidence type="ECO:0000256" key="3">
    <source>
        <dbReference type="ARBA" id="ARBA00022737"/>
    </source>
</evidence>
<reference evidence="7" key="3">
    <citation type="submission" date="2016-12" db="EMBL/GenBank/DDBJ databases">
        <title>Annotation of the draft genome assembly of Crocosphaera watsonii WH 8501.</title>
        <authorList>
            <consortium name="US DOE Joint Genome Institute (JGI-ORNL)"/>
            <person name="Larimer F."/>
            <person name="Land M."/>
        </authorList>
    </citation>
    <scope>NUCLEOTIDE SEQUENCE</scope>
    <source>
        <strain evidence="7">WH 8501</strain>
    </source>
</reference>
<evidence type="ECO:0000256" key="2">
    <source>
        <dbReference type="ARBA" id="ARBA00022679"/>
    </source>
</evidence>
<dbReference type="KEGG" id="cwa:CwatDRAFT_1507"/>
<dbReference type="PANTHER" id="PTHR43017">
    <property type="entry name" value="GALACTOSIDE O-ACETYLTRANSFERASE"/>
    <property type="match status" value="1"/>
</dbReference>
<dbReference type="AlphaFoldDB" id="Q4BXE7"/>
<comment type="caution">
    <text evidence="7">The sequence shown here is derived from an EMBL/GenBank/DDBJ whole genome shotgun (WGS) entry which is preliminary data.</text>
</comment>
<keyword evidence="4 5" id="KW-0012">Acyltransferase</keyword>
<dbReference type="Gene3D" id="2.160.10.10">
    <property type="entry name" value="Hexapeptide repeat proteins"/>
    <property type="match status" value="1"/>
</dbReference>
<evidence type="ECO:0000256" key="4">
    <source>
        <dbReference type="ARBA" id="ARBA00023315"/>
    </source>
</evidence>
<proteinExistence type="inferred from homology"/>
<dbReference type="InterPro" id="IPR001451">
    <property type="entry name" value="Hexapep"/>
</dbReference>
<keyword evidence="2 5" id="KW-0808">Transferase</keyword>
<dbReference type="Pfam" id="PF14602">
    <property type="entry name" value="Hexapep_2"/>
    <property type="match status" value="1"/>
</dbReference>
<dbReference type="Pfam" id="PF12464">
    <property type="entry name" value="Mac"/>
    <property type="match status" value="1"/>
</dbReference>
<dbReference type="GO" id="GO:0043886">
    <property type="term" value="F:structural constituent of carboxysome shell"/>
    <property type="evidence" value="ECO:0007669"/>
    <property type="project" value="UniProtKB-ARBA"/>
</dbReference>
<dbReference type="OrthoDB" id="9815592at2"/>
<dbReference type="InterPro" id="IPR011004">
    <property type="entry name" value="Trimer_LpxA-like_sf"/>
</dbReference>
<evidence type="ECO:0000256" key="1">
    <source>
        <dbReference type="ARBA" id="ARBA00007274"/>
    </source>
</evidence>
<keyword evidence="8" id="KW-1185">Reference proteome</keyword>
<keyword evidence="3" id="KW-0677">Repeat</keyword>
<sequence length="191" mass="21088">MDNPQNSSREKQKMLKGEYYNSFEESLLYDRKRAKKLCQQLNAIPDGSQGERSKIIQNLLQTDKQVWIESPFRCDYGYNIEVGDNFYANFGCIILDCNLVKIGDNVKFGPNVQVYAATHPTNPEERIAGKEMAYPITIGDNVLIGGSSIILPGVTIGNNSVIGAGSIVTKNIPENVVAVGNPCRVLRSINC</sequence>
<dbReference type="GO" id="GO:0008870">
    <property type="term" value="F:galactoside O-acetyltransferase activity"/>
    <property type="evidence" value="ECO:0007669"/>
    <property type="project" value="TreeGrafter"/>
</dbReference>
<organism evidence="7 8">
    <name type="scientific">Crocosphaera watsonii WH 8501</name>
    <dbReference type="NCBI Taxonomy" id="165597"/>
    <lineage>
        <taxon>Bacteria</taxon>
        <taxon>Bacillati</taxon>
        <taxon>Cyanobacteriota</taxon>
        <taxon>Cyanophyceae</taxon>
        <taxon>Oscillatoriophycideae</taxon>
        <taxon>Chroococcales</taxon>
        <taxon>Aphanothecaceae</taxon>
        <taxon>Crocosphaera</taxon>
    </lineage>
</organism>
<dbReference type="PROSITE" id="PS00101">
    <property type="entry name" value="HEXAPEP_TRANSFERASES"/>
    <property type="match status" value="1"/>
</dbReference>
<dbReference type="EC" id="2.3.1.-" evidence="5"/>
<dbReference type="InterPro" id="IPR024688">
    <property type="entry name" value="Mac_dom"/>
</dbReference>
<protein>
    <recommendedName>
        <fullName evidence="5">Acetyltransferase</fullName>
        <ecNumber evidence="5">2.3.1.-</ecNumber>
    </recommendedName>
</protein>
<dbReference type="SMART" id="SM01266">
    <property type="entry name" value="Mac"/>
    <property type="match status" value="1"/>
</dbReference>
<dbReference type="GO" id="GO:0031470">
    <property type="term" value="C:carboxysome"/>
    <property type="evidence" value="ECO:0007669"/>
    <property type="project" value="UniProtKB-ARBA"/>
</dbReference>
<dbReference type="InterPro" id="IPR018357">
    <property type="entry name" value="Hexapep_transf_CS"/>
</dbReference>
<dbReference type="PANTHER" id="PTHR43017:SF1">
    <property type="entry name" value="ACETYLTRANSFERASE YJL218W-RELATED"/>
    <property type="match status" value="1"/>
</dbReference>
<dbReference type="FunFam" id="2.160.10.10:FF:000008">
    <property type="entry name" value="Maltose O-acetyltransferase"/>
    <property type="match status" value="1"/>
</dbReference>
<evidence type="ECO:0000259" key="6">
    <source>
        <dbReference type="SMART" id="SM01266"/>
    </source>
</evidence>
<name>Q4BXE7_CROWT</name>
<evidence type="ECO:0000313" key="7">
    <source>
        <dbReference type="EMBL" id="EAM48575.1"/>
    </source>
</evidence>
<reference evidence="7" key="1">
    <citation type="submission" date="2004-02" db="EMBL/GenBank/DDBJ databases">
        <authorList>
            <consortium name="DOE Joint Genome Institute"/>
        </authorList>
    </citation>
    <scope>NUCLEOTIDE SEQUENCE [LARGE SCALE GENOMIC DNA]</scope>
    <source>
        <strain evidence="7">WH 8501</strain>
    </source>
</reference>
<dbReference type="Proteomes" id="UP000003922">
    <property type="component" value="Unassembled WGS sequence"/>
</dbReference>
<feature type="domain" description="Maltose/galactoside acetyltransferase" evidence="6">
    <location>
        <begin position="11"/>
        <end position="65"/>
    </location>
</feature>
<gene>
    <name evidence="7" type="ORF">CwatDRAFT_1507</name>
</gene>
<dbReference type="EMBL" id="AADV02000132">
    <property type="protein sequence ID" value="EAM48575.1"/>
    <property type="molecule type" value="Genomic_DNA"/>
</dbReference>
<reference evidence="7" key="2">
    <citation type="submission" date="2005-06" db="EMBL/GenBank/DDBJ databases">
        <title>Sequencing of the draft genome and assembly of Crocosphaera watsonii WH 8501.</title>
        <authorList>
            <consortium name="US DOE Joint Genome Institute (JGI-PGF)"/>
            <person name="Copeland A."/>
            <person name="Lucas S."/>
            <person name="Lapidus A."/>
            <person name="Barry K."/>
            <person name="Detter C."/>
            <person name="Glavina T."/>
            <person name="Hammon N."/>
            <person name="Israni S."/>
            <person name="Pitluck S."/>
            <person name="Richardson P."/>
        </authorList>
    </citation>
    <scope>NUCLEOTIDE SEQUENCE [LARGE SCALE GENOMIC DNA]</scope>
    <source>
        <strain evidence="7">WH 8501</strain>
    </source>
</reference>
<comment type="similarity">
    <text evidence="1 5">Belongs to the transferase hexapeptide repeat family.</text>
</comment>
<dbReference type="InterPro" id="IPR039369">
    <property type="entry name" value="LacA-like"/>
</dbReference>
<dbReference type="CDD" id="cd03357">
    <property type="entry name" value="LbH_MAT_GAT"/>
    <property type="match status" value="1"/>
</dbReference>